<evidence type="ECO:0000256" key="7">
    <source>
        <dbReference type="ARBA" id="ARBA00038240"/>
    </source>
</evidence>
<evidence type="ECO:0000256" key="3">
    <source>
        <dbReference type="ARBA" id="ARBA00022697"/>
    </source>
</evidence>
<feature type="domain" description="Aminoglycoside phosphotransferase" evidence="10">
    <location>
        <begin position="27"/>
        <end position="257"/>
    </location>
</feature>
<dbReference type="Pfam" id="PF01636">
    <property type="entry name" value="APH"/>
    <property type="match status" value="1"/>
</dbReference>
<evidence type="ECO:0000313" key="12">
    <source>
        <dbReference type="Proteomes" id="UP000321129"/>
    </source>
</evidence>
<keyword evidence="3 8" id="KW-0791">Threonine biosynthesis</keyword>
<dbReference type="EC" id="2.7.1.39" evidence="8 9"/>
<dbReference type="GO" id="GO:0009088">
    <property type="term" value="P:threonine biosynthetic process"/>
    <property type="evidence" value="ECO:0007669"/>
    <property type="project" value="UniProtKB-UniRule"/>
</dbReference>
<evidence type="ECO:0000256" key="1">
    <source>
        <dbReference type="ARBA" id="ARBA00022605"/>
    </source>
</evidence>
<dbReference type="InterPro" id="IPR002575">
    <property type="entry name" value="Aminoglycoside_PTrfase"/>
</dbReference>
<evidence type="ECO:0000259" key="10">
    <source>
        <dbReference type="Pfam" id="PF01636"/>
    </source>
</evidence>
<proteinExistence type="inferred from homology"/>
<evidence type="ECO:0000256" key="5">
    <source>
        <dbReference type="ARBA" id="ARBA00022777"/>
    </source>
</evidence>
<dbReference type="Gene3D" id="3.30.200.20">
    <property type="entry name" value="Phosphorylase Kinase, domain 1"/>
    <property type="match status" value="1"/>
</dbReference>
<dbReference type="InterPro" id="IPR005280">
    <property type="entry name" value="Homoserine_kinase_II"/>
</dbReference>
<keyword evidence="6 8" id="KW-0067">ATP-binding</keyword>
<keyword evidence="2 8" id="KW-0808">Transferase</keyword>
<dbReference type="OrthoDB" id="9777460at2"/>
<dbReference type="InterPro" id="IPR050249">
    <property type="entry name" value="Pseudomonas-type_ThrB"/>
</dbReference>
<dbReference type="CDD" id="cd05153">
    <property type="entry name" value="HomoserineK_II"/>
    <property type="match status" value="1"/>
</dbReference>
<evidence type="ECO:0000313" key="11">
    <source>
        <dbReference type="EMBL" id="TXC68710.1"/>
    </source>
</evidence>
<dbReference type="RefSeq" id="WP_147122663.1">
    <property type="nucleotide sequence ID" value="NZ_VOPY01000002.1"/>
</dbReference>
<keyword evidence="4 8" id="KW-0547">Nucleotide-binding</keyword>
<evidence type="ECO:0000256" key="6">
    <source>
        <dbReference type="ARBA" id="ARBA00022840"/>
    </source>
</evidence>
<comment type="caution">
    <text evidence="11">The sequence shown here is derived from an EMBL/GenBank/DDBJ whole genome shotgun (WGS) entry which is preliminary data.</text>
</comment>
<evidence type="ECO:0000256" key="2">
    <source>
        <dbReference type="ARBA" id="ARBA00022679"/>
    </source>
</evidence>
<sequence>MAVHTKVAFADAATLVAGYRLGTLNVLTGIDQGIENTNYRLDTSGGPVLLTLFERRTNGDDLPWLIALHDHLASRGIAVPPVLRADDGAALSTIAGKPAALFGWLEGAAIDDPTLGQCAGAGEALGRMHRALAAFALARRNPQGRDAWHDLAGRYGERLDELQPGLKAIVDTALARIEAEWPAELPHATIHADLFPDNVMAVGDSITGLIDFAFACHEVRAYDLAVTHAAWCFDADGTCLLADRSAALVDGYERAHGLLPEERAALPLLGMAASLRFLLTRAEDWFAWRDDIGVTRKDPLAFARRLRFYAAASSEDLMGPTPQ</sequence>
<dbReference type="AlphaFoldDB" id="A0A5C6U8I5"/>
<comment type="catalytic activity">
    <reaction evidence="8">
        <text>L-homoserine + ATP = O-phospho-L-homoserine + ADP + H(+)</text>
        <dbReference type="Rhea" id="RHEA:13985"/>
        <dbReference type="ChEBI" id="CHEBI:15378"/>
        <dbReference type="ChEBI" id="CHEBI:30616"/>
        <dbReference type="ChEBI" id="CHEBI:57476"/>
        <dbReference type="ChEBI" id="CHEBI:57590"/>
        <dbReference type="ChEBI" id="CHEBI:456216"/>
        <dbReference type="EC" id="2.7.1.39"/>
    </reaction>
</comment>
<dbReference type="NCBIfam" id="TIGR00938">
    <property type="entry name" value="thrB_alt"/>
    <property type="match status" value="1"/>
</dbReference>
<dbReference type="HAMAP" id="MF_00301">
    <property type="entry name" value="Homoser_kinase_2"/>
    <property type="match status" value="1"/>
</dbReference>
<dbReference type="PANTHER" id="PTHR21064">
    <property type="entry name" value="AMINOGLYCOSIDE PHOSPHOTRANSFERASE DOMAIN-CONTAINING PROTEIN-RELATED"/>
    <property type="match status" value="1"/>
</dbReference>
<accession>A0A5C6U8I5</accession>
<dbReference type="PANTHER" id="PTHR21064:SF6">
    <property type="entry name" value="AMINOGLYCOSIDE PHOSPHOTRANSFERASE DOMAIN-CONTAINING PROTEIN"/>
    <property type="match status" value="1"/>
</dbReference>
<comment type="similarity">
    <text evidence="7 8">Belongs to the pseudomonas-type ThrB family.</text>
</comment>
<dbReference type="EMBL" id="VOPY01000002">
    <property type="protein sequence ID" value="TXC68710.1"/>
    <property type="molecule type" value="Genomic_DNA"/>
</dbReference>
<dbReference type="NCBIfam" id="NF003558">
    <property type="entry name" value="PRK05231.1"/>
    <property type="match status" value="1"/>
</dbReference>
<gene>
    <name evidence="8 11" type="primary">thrB</name>
    <name evidence="11" type="ORF">FSZ31_06940</name>
</gene>
<name>A0A5C6U8I5_9SPHN</name>
<keyword evidence="5 8" id="KW-0418">Kinase</keyword>
<evidence type="ECO:0000256" key="8">
    <source>
        <dbReference type="HAMAP-Rule" id="MF_00301"/>
    </source>
</evidence>
<dbReference type="SUPFAM" id="SSF56112">
    <property type="entry name" value="Protein kinase-like (PK-like)"/>
    <property type="match status" value="1"/>
</dbReference>
<evidence type="ECO:0000256" key="9">
    <source>
        <dbReference type="NCBIfam" id="TIGR00938"/>
    </source>
</evidence>
<dbReference type="UniPathway" id="UPA00050">
    <property type="reaction ID" value="UER00064"/>
</dbReference>
<reference evidence="11 12" key="1">
    <citation type="submission" date="2019-08" db="EMBL/GenBank/DDBJ databases">
        <title>Sphingorhabdus soil sp. nov., isolated from arctic soil.</title>
        <authorList>
            <person name="Liu Y."/>
        </authorList>
    </citation>
    <scope>NUCLEOTIDE SEQUENCE [LARGE SCALE GENOMIC DNA]</scope>
    <source>
        <strain evidence="11 12">D-2Q-5-6</strain>
    </source>
</reference>
<dbReference type="InterPro" id="IPR011009">
    <property type="entry name" value="Kinase-like_dom_sf"/>
</dbReference>
<dbReference type="GO" id="GO:0004413">
    <property type="term" value="F:homoserine kinase activity"/>
    <property type="evidence" value="ECO:0007669"/>
    <property type="project" value="UniProtKB-UniRule"/>
</dbReference>
<comment type="pathway">
    <text evidence="8">Amino-acid biosynthesis; L-threonine biosynthesis; L-threonine from L-aspartate: step 4/5.</text>
</comment>
<dbReference type="GO" id="GO:0005524">
    <property type="term" value="F:ATP binding"/>
    <property type="evidence" value="ECO:0007669"/>
    <property type="project" value="UniProtKB-KW"/>
</dbReference>
<dbReference type="Gene3D" id="3.90.1200.10">
    <property type="match status" value="1"/>
</dbReference>
<organism evidence="11 12">
    <name type="scientific">Flavisphingopyxis soli</name>
    <dbReference type="NCBI Taxonomy" id="2601267"/>
    <lineage>
        <taxon>Bacteria</taxon>
        <taxon>Pseudomonadati</taxon>
        <taxon>Pseudomonadota</taxon>
        <taxon>Alphaproteobacteria</taxon>
        <taxon>Sphingomonadales</taxon>
        <taxon>Sphingopyxidaceae</taxon>
        <taxon>Flavisphingopyxis</taxon>
    </lineage>
</organism>
<protein>
    <recommendedName>
        <fullName evidence="8 9">Homoserine kinase</fullName>
        <shortName evidence="8">HK</shortName>
        <shortName evidence="8">HSK</shortName>
        <ecNumber evidence="8 9">2.7.1.39</ecNumber>
    </recommendedName>
</protein>
<evidence type="ECO:0000256" key="4">
    <source>
        <dbReference type="ARBA" id="ARBA00022741"/>
    </source>
</evidence>
<keyword evidence="12" id="KW-1185">Reference proteome</keyword>
<keyword evidence="1 8" id="KW-0028">Amino-acid biosynthesis</keyword>
<dbReference type="Proteomes" id="UP000321129">
    <property type="component" value="Unassembled WGS sequence"/>
</dbReference>